<feature type="binding site" evidence="10">
    <location>
        <position position="229"/>
    </location>
    <ligand>
        <name>K(+)</name>
        <dbReference type="ChEBI" id="CHEBI:29103"/>
    </ligand>
</feature>
<dbReference type="InterPro" id="IPR006073">
    <property type="entry name" value="GTP-bd"/>
</dbReference>
<comment type="caution">
    <text evidence="13">The sequence shown here is derived from an EMBL/GenBank/DDBJ whole genome shotgun (WGS) entry which is preliminary data.</text>
</comment>
<dbReference type="InterPro" id="IPR025867">
    <property type="entry name" value="MnmE_helical"/>
</dbReference>
<dbReference type="InterPro" id="IPR004520">
    <property type="entry name" value="GTPase_MnmE"/>
</dbReference>
<dbReference type="PRINTS" id="PR00326">
    <property type="entry name" value="GTP1OBG"/>
</dbReference>
<dbReference type="InterPro" id="IPR018948">
    <property type="entry name" value="GTP-bd_TrmE_N"/>
</dbReference>
<dbReference type="Pfam" id="PF01926">
    <property type="entry name" value="MMR_HSR1"/>
    <property type="match status" value="1"/>
</dbReference>
<sequence length="442" mass="48806">MLQDTIAAISTAAVDGAISIIRMSGNDAIDIADRLTSIDLTKKASHTISYGFIIDPITKEEVDEVLISVFHAPKTFTCEDIVEINCHGGRFITKKILQLCLAQGARLAEAGEFTRRAFLHGRIDLTQAEAINDMIMADTNVNARLAMHGIKGSVKALLDPLISTMLDMIANIEVNIDYPEYDDVEQLTNEKLLPKAQVWLKKIDEILDKANSGQMLKEGIKTAIIGKPNVGKSSLLNALLEEDKAIVTDIAGTTRDIVEGRIHLSGLTLHLIDTAGIRETEDVVEQIGIQRSIKAIEEAQLVIVVLDGSREIDAEDEKLLALAKDKTHIVVYNKSDLKQHEGICISAAKGEIQPLLDKIHELYDHHQLVVEEPLLTNERQISQMLKAKQSMLQAIQAMNMQMTLDLVAIDIQDAYTALKEILGEVHHEDLLDTLFSNFCLGK</sequence>
<dbReference type="PANTHER" id="PTHR42714:SF2">
    <property type="entry name" value="TRNA MODIFICATION GTPASE GTPBP3, MITOCHONDRIAL"/>
    <property type="match status" value="1"/>
</dbReference>
<evidence type="ECO:0000256" key="2">
    <source>
        <dbReference type="ARBA" id="ARBA00022490"/>
    </source>
</evidence>
<evidence type="ECO:0000256" key="10">
    <source>
        <dbReference type="HAMAP-Rule" id="MF_00379"/>
    </source>
</evidence>
<organism evidence="13 14">
    <name type="scientific">Amedibacillus dolichus</name>
    <dbReference type="NCBI Taxonomy" id="31971"/>
    <lineage>
        <taxon>Bacteria</taxon>
        <taxon>Bacillati</taxon>
        <taxon>Bacillota</taxon>
        <taxon>Erysipelotrichia</taxon>
        <taxon>Erysipelotrichales</taxon>
        <taxon>Erysipelotrichaceae</taxon>
        <taxon>Amedibacillus</taxon>
    </lineage>
</organism>
<comment type="cofactor">
    <cofactor evidence="10">
        <name>K(+)</name>
        <dbReference type="ChEBI" id="CHEBI:29103"/>
    </cofactor>
    <text evidence="10">Binds 1 potassium ion per subunit.</text>
</comment>
<keyword evidence="14" id="KW-1185">Reference proteome</keyword>
<dbReference type="CDD" id="cd14858">
    <property type="entry name" value="TrmE_N"/>
    <property type="match status" value="1"/>
</dbReference>
<gene>
    <name evidence="10" type="primary">mnmE</name>
    <name evidence="10" type="synonym">trmE</name>
    <name evidence="13" type="ORF">DWZ83_10050</name>
</gene>
<keyword evidence="4 10" id="KW-0479">Metal-binding</keyword>
<name>A0A415NZY0_9FIRM</name>
<dbReference type="Pfam" id="PF12631">
    <property type="entry name" value="MnmE_helical"/>
    <property type="match status" value="1"/>
</dbReference>
<dbReference type="Gene3D" id="3.30.1360.120">
    <property type="entry name" value="Probable tRNA modification gtpase trme, domain 1"/>
    <property type="match status" value="1"/>
</dbReference>
<dbReference type="InterPro" id="IPR005225">
    <property type="entry name" value="Small_GTP-bd"/>
</dbReference>
<evidence type="ECO:0000256" key="9">
    <source>
        <dbReference type="ARBA" id="ARBA00023134"/>
    </source>
</evidence>
<dbReference type="SUPFAM" id="SSF52540">
    <property type="entry name" value="P-loop containing nucleoside triphosphate hydrolases"/>
    <property type="match status" value="1"/>
</dbReference>
<dbReference type="CDD" id="cd04164">
    <property type="entry name" value="trmE"/>
    <property type="match status" value="1"/>
</dbReference>
<dbReference type="NCBIfam" id="TIGR00450">
    <property type="entry name" value="mnmE_trmE_thdF"/>
    <property type="match status" value="1"/>
</dbReference>
<evidence type="ECO:0000256" key="4">
    <source>
        <dbReference type="ARBA" id="ARBA00022723"/>
    </source>
</evidence>
<comment type="subcellular location">
    <subcellularLocation>
        <location evidence="10">Cytoplasm</location>
    </subcellularLocation>
</comment>
<evidence type="ECO:0000256" key="3">
    <source>
        <dbReference type="ARBA" id="ARBA00022694"/>
    </source>
</evidence>
<dbReference type="GO" id="GO:0005525">
    <property type="term" value="F:GTP binding"/>
    <property type="evidence" value="ECO:0007669"/>
    <property type="project" value="UniProtKB-UniRule"/>
</dbReference>
<comment type="caution">
    <text evidence="10">Lacks conserved residue(s) required for the propagation of feature annotation.</text>
</comment>
<evidence type="ECO:0000256" key="5">
    <source>
        <dbReference type="ARBA" id="ARBA00022741"/>
    </source>
</evidence>
<dbReference type="EC" id="3.6.-.-" evidence="10"/>
<dbReference type="NCBIfam" id="NF003661">
    <property type="entry name" value="PRK05291.1-3"/>
    <property type="match status" value="1"/>
</dbReference>
<evidence type="ECO:0000256" key="1">
    <source>
        <dbReference type="ARBA" id="ARBA00011043"/>
    </source>
</evidence>
<feature type="binding site" evidence="10">
    <location>
        <position position="250"/>
    </location>
    <ligand>
        <name>K(+)</name>
        <dbReference type="ChEBI" id="CHEBI:29103"/>
    </ligand>
</feature>
<dbReference type="RefSeq" id="WP_004798984.1">
    <property type="nucleotide sequence ID" value="NZ_CABKNA010000005.1"/>
</dbReference>
<protein>
    <recommendedName>
        <fullName evidence="10">tRNA modification GTPase MnmE</fullName>
        <ecNumber evidence="10">3.6.-.-</ecNumber>
    </recommendedName>
</protein>
<comment type="similarity">
    <text evidence="1 10 11">Belongs to the TRAFAC class TrmE-Era-EngA-EngB-Septin-like GTPase superfamily. TrmE GTPase family.</text>
</comment>
<dbReference type="FunFam" id="3.40.50.300:FF:000494">
    <property type="entry name" value="tRNA modification GTPase MnmE"/>
    <property type="match status" value="1"/>
</dbReference>
<evidence type="ECO:0000259" key="12">
    <source>
        <dbReference type="PROSITE" id="PS51709"/>
    </source>
</evidence>
<dbReference type="GeneID" id="92793216"/>
<dbReference type="InterPro" id="IPR027368">
    <property type="entry name" value="MnmE_dom2"/>
</dbReference>
<evidence type="ECO:0000256" key="8">
    <source>
        <dbReference type="ARBA" id="ARBA00022958"/>
    </source>
</evidence>
<dbReference type="HAMAP" id="MF_00379">
    <property type="entry name" value="GTPase_MnmE"/>
    <property type="match status" value="1"/>
</dbReference>
<evidence type="ECO:0000256" key="6">
    <source>
        <dbReference type="ARBA" id="ARBA00022801"/>
    </source>
</evidence>
<keyword evidence="7 10" id="KW-0460">Magnesium</keyword>
<feature type="binding site" evidence="10">
    <location>
        <position position="253"/>
    </location>
    <ligand>
        <name>K(+)</name>
        <dbReference type="ChEBI" id="CHEBI:29103"/>
    </ligand>
</feature>
<keyword evidence="6 10" id="KW-0378">Hydrolase</keyword>
<dbReference type="InterPro" id="IPR027417">
    <property type="entry name" value="P-loop_NTPase"/>
</dbReference>
<evidence type="ECO:0000313" key="13">
    <source>
        <dbReference type="EMBL" id="RHM06043.1"/>
    </source>
</evidence>
<feature type="binding site" evidence="10">
    <location>
        <position position="122"/>
    </location>
    <ligand>
        <name>(6S)-5-formyl-5,6,7,8-tetrahydrofolate</name>
        <dbReference type="ChEBI" id="CHEBI:57457"/>
    </ligand>
</feature>
<proteinExistence type="inferred from homology"/>
<dbReference type="PROSITE" id="PS51709">
    <property type="entry name" value="G_TRME"/>
    <property type="match status" value="1"/>
</dbReference>
<feature type="binding site" evidence="10">
    <location>
        <position position="233"/>
    </location>
    <ligand>
        <name>Mg(2+)</name>
        <dbReference type="ChEBI" id="CHEBI:18420"/>
    </ligand>
</feature>
<dbReference type="OrthoDB" id="9805918at2"/>
<feature type="binding site" evidence="10">
    <location>
        <position position="254"/>
    </location>
    <ligand>
        <name>Mg(2+)</name>
        <dbReference type="ChEBI" id="CHEBI:18420"/>
    </ligand>
</feature>
<feature type="binding site" evidence="10">
    <location>
        <position position="248"/>
    </location>
    <ligand>
        <name>K(+)</name>
        <dbReference type="ChEBI" id="CHEBI:29103"/>
    </ligand>
</feature>
<dbReference type="InterPro" id="IPR031168">
    <property type="entry name" value="G_TrmE"/>
</dbReference>
<comment type="subunit">
    <text evidence="10">Homodimer. Heterotetramer of two MnmE and two MnmG subunits.</text>
</comment>
<dbReference type="Gene3D" id="1.20.120.430">
    <property type="entry name" value="tRNA modification GTPase MnmE domain 2"/>
    <property type="match status" value="1"/>
</dbReference>
<dbReference type="GO" id="GO:0046872">
    <property type="term" value="F:metal ion binding"/>
    <property type="evidence" value="ECO:0007669"/>
    <property type="project" value="UniProtKB-KW"/>
</dbReference>
<dbReference type="FunFam" id="3.30.1360.120:FF:000003">
    <property type="entry name" value="tRNA modification GTPase MnmE"/>
    <property type="match status" value="1"/>
</dbReference>
<keyword evidence="9 10" id="KW-0342">GTP-binding</keyword>
<evidence type="ECO:0000256" key="11">
    <source>
        <dbReference type="RuleBase" id="RU003313"/>
    </source>
</evidence>
<feature type="binding site" evidence="10">
    <location>
        <position position="83"/>
    </location>
    <ligand>
        <name>(6S)-5-formyl-5,6,7,8-tetrahydrofolate</name>
        <dbReference type="ChEBI" id="CHEBI:57457"/>
    </ligand>
</feature>
<feature type="binding site" evidence="10">
    <location>
        <begin position="273"/>
        <end position="276"/>
    </location>
    <ligand>
        <name>GTP</name>
        <dbReference type="ChEBI" id="CHEBI:37565"/>
    </ligand>
</feature>
<keyword evidence="8 10" id="KW-0630">Potassium</keyword>
<dbReference type="GO" id="GO:0030488">
    <property type="term" value="P:tRNA methylation"/>
    <property type="evidence" value="ECO:0007669"/>
    <property type="project" value="TreeGrafter"/>
</dbReference>
<feature type="binding site" evidence="10">
    <location>
        <begin position="229"/>
        <end position="234"/>
    </location>
    <ligand>
        <name>GTP</name>
        <dbReference type="ChEBI" id="CHEBI:37565"/>
    </ligand>
</feature>
<dbReference type="InterPro" id="IPR027266">
    <property type="entry name" value="TrmE/GcvT-like"/>
</dbReference>
<feature type="binding site" evidence="10">
    <location>
        <begin position="248"/>
        <end position="254"/>
    </location>
    <ligand>
        <name>GTP</name>
        <dbReference type="ChEBI" id="CHEBI:37565"/>
    </ligand>
</feature>
<evidence type="ECO:0000256" key="7">
    <source>
        <dbReference type="ARBA" id="ARBA00022842"/>
    </source>
</evidence>
<feature type="binding site" evidence="10">
    <location>
        <position position="442"/>
    </location>
    <ligand>
        <name>(6S)-5-formyl-5,6,7,8-tetrahydrofolate</name>
        <dbReference type="ChEBI" id="CHEBI:57457"/>
    </ligand>
</feature>
<keyword evidence="5 10" id="KW-0547">Nucleotide-binding</keyword>
<dbReference type="Proteomes" id="UP000284868">
    <property type="component" value="Unassembled WGS sequence"/>
</dbReference>
<dbReference type="NCBIfam" id="TIGR00231">
    <property type="entry name" value="small_GTP"/>
    <property type="match status" value="1"/>
</dbReference>
<feature type="binding site" evidence="10">
    <location>
        <position position="22"/>
    </location>
    <ligand>
        <name>(6S)-5-formyl-5,6,7,8-tetrahydrofolate</name>
        <dbReference type="ChEBI" id="CHEBI:57457"/>
    </ligand>
</feature>
<dbReference type="GO" id="GO:0003924">
    <property type="term" value="F:GTPase activity"/>
    <property type="evidence" value="ECO:0007669"/>
    <property type="project" value="UniProtKB-UniRule"/>
</dbReference>
<dbReference type="GO" id="GO:0005829">
    <property type="term" value="C:cytosol"/>
    <property type="evidence" value="ECO:0007669"/>
    <property type="project" value="TreeGrafter"/>
</dbReference>
<accession>A0A415NZY0</accession>
<dbReference type="GO" id="GO:0042802">
    <property type="term" value="F:identical protein binding"/>
    <property type="evidence" value="ECO:0007669"/>
    <property type="project" value="UniProtKB-ARBA"/>
</dbReference>
<dbReference type="EMBL" id="QRPK01000091">
    <property type="protein sequence ID" value="RHM06043.1"/>
    <property type="molecule type" value="Genomic_DNA"/>
</dbReference>
<reference evidence="13 14" key="1">
    <citation type="submission" date="2018-08" db="EMBL/GenBank/DDBJ databases">
        <title>A genome reference for cultivated species of the human gut microbiota.</title>
        <authorList>
            <person name="Zou Y."/>
            <person name="Xue W."/>
            <person name="Luo G."/>
        </authorList>
    </citation>
    <scope>NUCLEOTIDE SEQUENCE [LARGE SCALE GENOMIC DNA]</scope>
    <source>
        <strain evidence="13 14">AF35-6BH</strain>
    </source>
</reference>
<dbReference type="PANTHER" id="PTHR42714">
    <property type="entry name" value="TRNA MODIFICATION GTPASE GTPBP3"/>
    <property type="match status" value="1"/>
</dbReference>
<keyword evidence="2 10" id="KW-0963">Cytoplasm</keyword>
<comment type="function">
    <text evidence="10">Exhibits a very high intrinsic GTPase hydrolysis rate. Involved in the addition of a carboxymethylaminomethyl (cmnm) group at the wobble position (U34) of certain tRNAs, forming tRNA-cmnm(5)s(2)U34.</text>
</comment>
<evidence type="ECO:0000313" key="14">
    <source>
        <dbReference type="Proteomes" id="UP000284868"/>
    </source>
</evidence>
<dbReference type="SUPFAM" id="SSF116878">
    <property type="entry name" value="TrmE connector domain"/>
    <property type="match status" value="1"/>
</dbReference>
<keyword evidence="3 10" id="KW-0819">tRNA processing</keyword>
<feature type="domain" description="TrmE-type G" evidence="12">
    <location>
        <begin position="219"/>
        <end position="364"/>
    </location>
</feature>
<dbReference type="Gene3D" id="3.40.50.300">
    <property type="entry name" value="P-loop containing nucleotide triphosphate hydrolases"/>
    <property type="match status" value="1"/>
</dbReference>
<dbReference type="AlphaFoldDB" id="A0A415NZY0"/>
<dbReference type="GO" id="GO:0002098">
    <property type="term" value="P:tRNA wobble uridine modification"/>
    <property type="evidence" value="ECO:0007669"/>
    <property type="project" value="TreeGrafter"/>
</dbReference>
<dbReference type="Pfam" id="PF10396">
    <property type="entry name" value="TrmE_N"/>
    <property type="match status" value="1"/>
</dbReference>